<dbReference type="SUPFAM" id="SSF56112">
    <property type="entry name" value="Protein kinase-like (PK-like)"/>
    <property type="match status" value="1"/>
</dbReference>
<feature type="compositionally biased region" description="Basic and acidic residues" evidence="3">
    <location>
        <begin position="106"/>
        <end position="126"/>
    </location>
</feature>
<feature type="domain" description="PI3K/PI4K catalytic" evidence="4">
    <location>
        <begin position="294"/>
        <end position="546"/>
    </location>
</feature>
<dbReference type="SMART" id="SM00146">
    <property type="entry name" value="PI3Kc"/>
    <property type="match status" value="1"/>
</dbReference>
<evidence type="ECO:0000256" key="3">
    <source>
        <dbReference type="SAM" id="MobiDB-lite"/>
    </source>
</evidence>
<feature type="compositionally biased region" description="Basic residues" evidence="3">
    <location>
        <begin position="145"/>
        <end position="163"/>
    </location>
</feature>
<keyword evidence="1" id="KW-0808">Transferase</keyword>
<dbReference type="EMBL" id="GIBP01001649">
    <property type="protein sequence ID" value="NDV30618.1"/>
    <property type="molecule type" value="Transcribed_RNA"/>
</dbReference>
<dbReference type="Pfam" id="PF00454">
    <property type="entry name" value="PI3_PI4_kinase"/>
    <property type="match status" value="1"/>
</dbReference>
<evidence type="ECO:0000256" key="2">
    <source>
        <dbReference type="ARBA" id="ARBA00022777"/>
    </source>
</evidence>
<dbReference type="AlphaFoldDB" id="A0A6B2L185"/>
<evidence type="ECO:0000313" key="5">
    <source>
        <dbReference type="EMBL" id="NDV30618.1"/>
    </source>
</evidence>
<dbReference type="GO" id="GO:0005737">
    <property type="term" value="C:cytoplasm"/>
    <property type="evidence" value="ECO:0007669"/>
    <property type="project" value="TreeGrafter"/>
</dbReference>
<dbReference type="InterPro" id="IPR015433">
    <property type="entry name" value="PI3/4_kinase"/>
</dbReference>
<protein>
    <recommendedName>
        <fullName evidence="4">PI3K/PI4K catalytic domain-containing protein</fullName>
    </recommendedName>
</protein>
<dbReference type="Gene3D" id="1.10.1070.11">
    <property type="entry name" value="Phosphatidylinositol 3-/4-kinase, catalytic domain"/>
    <property type="match status" value="1"/>
</dbReference>
<reference evidence="5" key="1">
    <citation type="journal article" date="2020" name="J. Eukaryot. Microbiol.">
        <title>De novo Sequencing, Assembly and Annotation of the Transcriptome for the Free-Living Testate Amoeba Arcella intermedia.</title>
        <authorList>
            <person name="Ribeiro G.M."/>
            <person name="Porfirio-Sousa A.L."/>
            <person name="Maurer-Alcala X.X."/>
            <person name="Katz L.A."/>
            <person name="Lahr D.J.G."/>
        </authorList>
    </citation>
    <scope>NUCLEOTIDE SEQUENCE</scope>
</reference>
<keyword evidence="2" id="KW-0418">Kinase</keyword>
<dbReference type="Gene3D" id="3.30.1010.10">
    <property type="entry name" value="Phosphatidylinositol 3-kinase Catalytic Subunit, Chain A, domain 4"/>
    <property type="match status" value="1"/>
</dbReference>
<name>A0A6B2L185_9EUKA</name>
<organism evidence="5">
    <name type="scientific">Arcella intermedia</name>
    <dbReference type="NCBI Taxonomy" id="1963864"/>
    <lineage>
        <taxon>Eukaryota</taxon>
        <taxon>Amoebozoa</taxon>
        <taxon>Tubulinea</taxon>
        <taxon>Elardia</taxon>
        <taxon>Arcellinida</taxon>
        <taxon>Sphaerothecina</taxon>
        <taxon>Arcellidae</taxon>
        <taxon>Arcella</taxon>
    </lineage>
</organism>
<dbReference type="PROSITE" id="PS50290">
    <property type="entry name" value="PI3_4_KINASE_3"/>
    <property type="match status" value="1"/>
</dbReference>
<proteinExistence type="predicted"/>
<dbReference type="PANTHER" id="PTHR10048">
    <property type="entry name" value="PHOSPHATIDYLINOSITOL KINASE"/>
    <property type="match status" value="1"/>
</dbReference>
<accession>A0A6B2L185</accession>
<evidence type="ECO:0000259" key="4">
    <source>
        <dbReference type="PROSITE" id="PS50290"/>
    </source>
</evidence>
<dbReference type="GO" id="GO:0052742">
    <property type="term" value="F:phosphatidylinositol kinase activity"/>
    <property type="evidence" value="ECO:0007669"/>
    <property type="project" value="TreeGrafter"/>
</dbReference>
<dbReference type="InterPro" id="IPR036940">
    <property type="entry name" value="PI3/4_kinase_cat_sf"/>
</dbReference>
<evidence type="ECO:0000256" key="1">
    <source>
        <dbReference type="ARBA" id="ARBA00022679"/>
    </source>
</evidence>
<feature type="compositionally biased region" description="Basic and acidic residues" evidence="3">
    <location>
        <begin position="1"/>
        <end position="91"/>
    </location>
</feature>
<dbReference type="GO" id="GO:0046854">
    <property type="term" value="P:phosphatidylinositol phosphate biosynthetic process"/>
    <property type="evidence" value="ECO:0007669"/>
    <property type="project" value="InterPro"/>
</dbReference>
<dbReference type="GO" id="GO:0048015">
    <property type="term" value="P:phosphatidylinositol-mediated signaling"/>
    <property type="evidence" value="ECO:0007669"/>
    <property type="project" value="TreeGrafter"/>
</dbReference>
<dbReference type="InterPro" id="IPR000403">
    <property type="entry name" value="PI3/4_kinase_cat_dom"/>
</dbReference>
<dbReference type="GO" id="GO:0016020">
    <property type="term" value="C:membrane"/>
    <property type="evidence" value="ECO:0007669"/>
    <property type="project" value="TreeGrafter"/>
</dbReference>
<feature type="region of interest" description="Disordered" evidence="3">
    <location>
        <begin position="1"/>
        <end position="163"/>
    </location>
</feature>
<dbReference type="InterPro" id="IPR011009">
    <property type="entry name" value="Kinase-like_dom_sf"/>
</dbReference>
<sequence length="560" mass="64815">MTIIKQHSEERDGEYLWGDLTKEYSLMERQKKKEEKKKEKGKDEGKKDLSEESKEKEDRIAQKMEKSSESFKKPKPEKKKEDLSKNDEGKSEGTASESLVGPTPQENDHPPQETKAPEEKASHDNETPPTPDPKQLGAPSVEKVKKTKKSGKGKPKSKHHKNKMKEFYIVNEEIILYQQLLNKNLSAKSFQLLDDEVVEKYFPVFLQIPELLEHVTERMKNPKIQQTAFWCYKAKLKMANAYLKNISWLGDTEKLNRTWSFFSNLAANFPLKEGEQYEGLDLCDPMWKAGTIHKIKVLKIFKSAHSPCLIELHYTNPDLKPALVVFKDDDVRGDMMVNIIWGVCNTLWRSSGLKSNPDIVKFEVVPGSTNFGFIEFLDNSVTLRDYNLTKIPKFSNTQMDRFLSTTSAAFIGGFILGIRDRHEDNFLIRNDTDFLQLDFGFLFNNKTRGIDGCRFAISHRLKNAIDAQDDTFSRWVNFKERASAAYLILRRNSHVLLHMARILFKDMFPGSQIELEIIKSFYLDRTEEEAIQHIQELIEMGIYSVKRIVKNVSHDIYQLL</sequence>